<sequence>MSIEDAKHAIEAAIHSGDFKSMGVAVFKAINALEARIKRLEEDNERNKAKLR</sequence>
<gene>
    <name evidence="1" type="ORF">C7476_105263</name>
</gene>
<keyword evidence="2" id="KW-1185">Reference proteome</keyword>
<reference evidence="1 2" key="1">
    <citation type="submission" date="2018-07" db="EMBL/GenBank/DDBJ databases">
        <title>Genomic Encyclopedia of Type Strains, Phase III (KMG-III): the genomes of soil and plant-associated and newly described type strains.</title>
        <authorList>
            <person name="Whitman W."/>
        </authorList>
    </citation>
    <scope>NUCLEOTIDE SEQUENCE [LARGE SCALE GENOMIC DNA]</scope>
    <source>
        <strain evidence="1 2">31-25a</strain>
    </source>
</reference>
<comment type="caution">
    <text evidence="1">The sequence shown here is derived from an EMBL/GenBank/DDBJ whole genome shotgun (WGS) entry which is preliminary data.</text>
</comment>
<evidence type="ECO:0000313" key="1">
    <source>
        <dbReference type="EMBL" id="RCW83768.1"/>
    </source>
</evidence>
<dbReference type="RefSeq" id="WP_181872412.1">
    <property type="nucleotide sequence ID" value="NZ_QPJM01000005.1"/>
</dbReference>
<name>A0A368YW32_9HYPH</name>
<dbReference type="AlphaFoldDB" id="A0A368YW32"/>
<dbReference type="EMBL" id="QPJM01000005">
    <property type="protein sequence ID" value="RCW83768.1"/>
    <property type="molecule type" value="Genomic_DNA"/>
</dbReference>
<dbReference type="Proteomes" id="UP000253324">
    <property type="component" value="Unassembled WGS sequence"/>
</dbReference>
<evidence type="ECO:0000313" key="2">
    <source>
        <dbReference type="Proteomes" id="UP000253324"/>
    </source>
</evidence>
<proteinExistence type="predicted"/>
<accession>A0A368YW32</accession>
<protein>
    <submittedName>
        <fullName evidence="1">Uncharacterized protein</fullName>
    </submittedName>
</protein>
<organism evidence="1 2">
    <name type="scientific">Phyllobacterium bourgognense</name>
    <dbReference type="NCBI Taxonomy" id="314236"/>
    <lineage>
        <taxon>Bacteria</taxon>
        <taxon>Pseudomonadati</taxon>
        <taxon>Pseudomonadota</taxon>
        <taxon>Alphaproteobacteria</taxon>
        <taxon>Hyphomicrobiales</taxon>
        <taxon>Phyllobacteriaceae</taxon>
        <taxon>Phyllobacterium</taxon>
    </lineage>
</organism>